<dbReference type="RefSeq" id="WP_135360124.1">
    <property type="nucleotide sequence ID" value="NZ_JBLVUT010000001.1"/>
</dbReference>
<dbReference type="InterPro" id="IPR019286">
    <property type="entry name" value="DUF2339_TM"/>
</dbReference>
<dbReference type="EMBL" id="RWKA01000005">
    <property type="protein sequence ID" value="TGB43613.1"/>
    <property type="molecule type" value="Genomic_DNA"/>
</dbReference>
<sequence length="599" mass="59716">MSESHRVVIARMASDLAAISAYMNRVSADLGELGRRLDQVPVAVPPPVAAAVPAAWPVASAPAPVPAPAPVSSPRSEPTFRSERSEGWIGKALAVAGVAVTLTGVVLLLVLAAQAGILRPEFRVGAGAVLAAGLVGAGWWLHRRPGGRVGAIALAATGVAAAYIDVIAVTTVYEWVAAPIGLLLAAAIGGGGLTLARRWNSEQLGLLVLVPLIALAPVVTDGVTHLLIGFMLALSAAALPVQFGRDWTGLSAARVAAATLPLLMALAAAAIDGRTDPMLALACGLAAVLALAGGLLVLRWTTKPSAAAVLTACGVLPVLCVAAGVDRVIAALMAAALATALVAIVAFGDRIPGVVVVVRQIWAVLAAAAALIAVLVAFDGPVAGPVLLAMAGVVALAGRYAGVARSIALGLAAVGGMIYLDSAGPDVLVGATTMSAGLTVSVLIGSVLAIAAAAAVSWAWSADGATDQELLRLVWAAAALVAGYSLTVFTVTAGVAVGGTGAGFFGGHMVATICWIAVAAGLLGYAVRRPKAQRSLPIGGGMALVAAAMAKLFLFDLGTLDGIFRVAVFIVVGLALLGMGAGYARLLNQQDQAADQQPV</sequence>
<dbReference type="PANTHER" id="PTHR38434:SF1">
    <property type="entry name" value="BLL2549 PROTEIN"/>
    <property type="match status" value="1"/>
</dbReference>
<name>A0A4Z0HTF2_MYCPR</name>
<proteinExistence type="predicted"/>
<keyword evidence="2" id="KW-1185">Reference proteome</keyword>
<protein>
    <submittedName>
        <fullName evidence="1">DUF2339 domain-containing protein</fullName>
    </submittedName>
</protein>
<dbReference type="AlphaFoldDB" id="A0A4Z0HTF2"/>
<organism evidence="1 2">
    <name type="scientific">Mycolicibacterium peregrinum</name>
    <name type="common">Mycobacterium peregrinum</name>
    <dbReference type="NCBI Taxonomy" id="43304"/>
    <lineage>
        <taxon>Bacteria</taxon>
        <taxon>Bacillati</taxon>
        <taxon>Actinomycetota</taxon>
        <taxon>Actinomycetes</taxon>
        <taxon>Mycobacteriales</taxon>
        <taxon>Mycobacteriaceae</taxon>
        <taxon>Mycolicibacterium</taxon>
    </lineage>
</organism>
<gene>
    <name evidence="1" type="ORF">EJD98_11390</name>
</gene>
<reference evidence="1 2" key="1">
    <citation type="submission" date="2018-12" db="EMBL/GenBank/DDBJ databases">
        <title>Draft genome sequences of Mycolicibacterium peregrinum isolated from a pig with lymphadenitis and from soil on the same Japanese pig farm.</title>
        <authorList>
            <person name="Komatsu T."/>
            <person name="Ohya K."/>
            <person name="Sawai K."/>
            <person name="Odoi J.O."/>
            <person name="Otsu K."/>
            <person name="Ota A."/>
            <person name="Ito T."/>
            <person name="Kawai M."/>
            <person name="Maruyama F."/>
        </authorList>
    </citation>
    <scope>NUCLEOTIDE SEQUENCE [LARGE SCALE GENOMIC DNA]</scope>
    <source>
        <strain evidence="1 2">138</strain>
    </source>
</reference>
<dbReference type="PANTHER" id="PTHR38434">
    <property type="entry name" value="BLL2549 PROTEIN"/>
    <property type="match status" value="1"/>
</dbReference>
<comment type="caution">
    <text evidence="1">The sequence shown here is derived from an EMBL/GenBank/DDBJ whole genome shotgun (WGS) entry which is preliminary data.</text>
</comment>
<evidence type="ECO:0000313" key="1">
    <source>
        <dbReference type="EMBL" id="TGB43613.1"/>
    </source>
</evidence>
<accession>A0A4Z0HTF2</accession>
<dbReference type="Proteomes" id="UP000297792">
    <property type="component" value="Unassembled WGS sequence"/>
</dbReference>
<dbReference type="Pfam" id="PF10101">
    <property type="entry name" value="DUF2339"/>
    <property type="match status" value="1"/>
</dbReference>
<evidence type="ECO:0000313" key="2">
    <source>
        <dbReference type="Proteomes" id="UP000297792"/>
    </source>
</evidence>